<feature type="compositionally biased region" description="Polar residues" evidence="1">
    <location>
        <begin position="1"/>
        <end position="23"/>
    </location>
</feature>
<organism evidence="2 3">
    <name type="scientific">Mycobacterium kansasii 662</name>
    <dbReference type="NCBI Taxonomy" id="1299326"/>
    <lineage>
        <taxon>Bacteria</taxon>
        <taxon>Bacillati</taxon>
        <taxon>Actinomycetota</taxon>
        <taxon>Actinomycetes</taxon>
        <taxon>Mycobacteriales</taxon>
        <taxon>Mycobacteriaceae</taxon>
        <taxon>Mycobacterium</taxon>
    </lineage>
</organism>
<dbReference type="AlphaFoldDB" id="X7YTD8"/>
<gene>
    <name evidence="2" type="ORF">I545_5948</name>
</gene>
<feature type="region of interest" description="Disordered" evidence="1">
    <location>
        <begin position="1"/>
        <end position="32"/>
    </location>
</feature>
<proteinExistence type="predicted"/>
<name>X7YTD8_MYCKA</name>
<dbReference type="Proteomes" id="UP000020561">
    <property type="component" value="Unassembled WGS sequence"/>
</dbReference>
<accession>X7YTD8</accession>
<evidence type="ECO:0000313" key="3">
    <source>
        <dbReference type="Proteomes" id="UP000020561"/>
    </source>
</evidence>
<comment type="caution">
    <text evidence="2">The sequence shown here is derived from an EMBL/GenBank/DDBJ whole genome shotgun (WGS) entry which is preliminary data.</text>
</comment>
<evidence type="ECO:0000313" key="2">
    <source>
        <dbReference type="EMBL" id="EUA09753.1"/>
    </source>
</evidence>
<evidence type="ECO:0000256" key="1">
    <source>
        <dbReference type="SAM" id="MobiDB-lite"/>
    </source>
</evidence>
<dbReference type="EMBL" id="JAOA01000013">
    <property type="protein sequence ID" value="EUA09753.1"/>
    <property type="molecule type" value="Genomic_DNA"/>
</dbReference>
<sequence>MAGTQQPYWSTSVYGSMASQQHPTPCGRYRDRSHPAHIMYTPRRHQAIGAARKP</sequence>
<reference evidence="2 3" key="1">
    <citation type="submission" date="2013-12" db="EMBL/GenBank/DDBJ databases">
        <authorList>
            <person name="Brown-Elliot B."/>
            <person name="Wallace R."/>
            <person name="Lenaerts A."/>
            <person name="Ordway D."/>
            <person name="DeGroote M.A."/>
            <person name="Parker T."/>
            <person name="Sizemore C."/>
            <person name="Tallon L.J."/>
            <person name="Sadzewicz L.K."/>
            <person name="Sengamalay N."/>
            <person name="Fraser C.M."/>
            <person name="Hine E."/>
            <person name="Shefchek K.A."/>
            <person name="Das S.P."/>
            <person name="Tettelin H."/>
        </authorList>
    </citation>
    <scope>NUCLEOTIDE SEQUENCE [LARGE SCALE GENOMIC DNA]</scope>
    <source>
        <strain evidence="2 3">662</strain>
    </source>
</reference>
<protein>
    <submittedName>
        <fullName evidence="2">Uncharacterized protein</fullName>
    </submittedName>
</protein>